<name>A0ABD1E2P7_HYPHA</name>
<evidence type="ECO:0000313" key="2">
    <source>
        <dbReference type="Proteomes" id="UP001566132"/>
    </source>
</evidence>
<dbReference type="AlphaFoldDB" id="A0ABD1E2P7"/>
<sequence length="135" mass="15140">MGYVLSTTALRHFQRRCECNAKYFSKKRGLDMRVEDTHVVPSTVNGHFLLALRLNQIGNGGFHGMEVEIHPSNSEQFPISKLHLDTSVVSANEQTNVPVKRENVIYSFMLLSVNEAPRLCNSNGLNQTFCPSATM</sequence>
<evidence type="ECO:0000313" key="1">
    <source>
        <dbReference type="EMBL" id="KAL1487984.1"/>
    </source>
</evidence>
<reference evidence="1 2" key="1">
    <citation type="submission" date="2024-05" db="EMBL/GenBank/DDBJ databases">
        <title>Genetic variation in Jamaican populations of the coffee berry borer (Hypothenemus hampei).</title>
        <authorList>
            <person name="Errbii M."/>
            <person name="Myrie A."/>
        </authorList>
    </citation>
    <scope>NUCLEOTIDE SEQUENCE [LARGE SCALE GENOMIC DNA]</scope>
    <source>
        <strain evidence="1">JA-Hopewell-2020-01-JO</strain>
        <tissue evidence="1">Whole body</tissue>
    </source>
</reference>
<accession>A0ABD1E2P7</accession>
<proteinExistence type="predicted"/>
<gene>
    <name evidence="1" type="ORF">ABEB36_015364</name>
</gene>
<dbReference type="EMBL" id="JBDJPC010000016">
    <property type="protein sequence ID" value="KAL1487984.1"/>
    <property type="molecule type" value="Genomic_DNA"/>
</dbReference>
<comment type="caution">
    <text evidence="1">The sequence shown here is derived from an EMBL/GenBank/DDBJ whole genome shotgun (WGS) entry which is preliminary data.</text>
</comment>
<keyword evidence="2" id="KW-1185">Reference proteome</keyword>
<dbReference type="Proteomes" id="UP001566132">
    <property type="component" value="Unassembled WGS sequence"/>
</dbReference>
<organism evidence="1 2">
    <name type="scientific">Hypothenemus hampei</name>
    <name type="common">Coffee berry borer</name>
    <dbReference type="NCBI Taxonomy" id="57062"/>
    <lineage>
        <taxon>Eukaryota</taxon>
        <taxon>Metazoa</taxon>
        <taxon>Ecdysozoa</taxon>
        <taxon>Arthropoda</taxon>
        <taxon>Hexapoda</taxon>
        <taxon>Insecta</taxon>
        <taxon>Pterygota</taxon>
        <taxon>Neoptera</taxon>
        <taxon>Endopterygota</taxon>
        <taxon>Coleoptera</taxon>
        <taxon>Polyphaga</taxon>
        <taxon>Cucujiformia</taxon>
        <taxon>Curculionidae</taxon>
        <taxon>Scolytinae</taxon>
        <taxon>Hypothenemus</taxon>
    </lineage>
</organism>
<protein>
    <submittedName>
        <fullName evidence="1">Uncharacterized protein</fullName>
    </submittedName>
</protein>